<gene>
    <name evidence="2" type="ORF">FPZ24_05680</name>
</gene>
<dbReference type="Proteomes" id="UP000315673">
    <property type="component" value="Chromosome"/>
</dbReference>
<reference evidence="2 3" key="1">
    <citation type="submission" date="2019-07" db="EMBL/GenBank/DDBJ databases">
        <title>Full genome sequence of Sphingomonas sp. 4R-6-7(HKS19).</title>
        <authorList>
            <person name="Im W.-T."/>
        </authorList>
    </citation>
    <scope>NUCLEOTIDE SEQUENCE [LARGE SCALE GENOMIC DNA]</scope>
    <source>
        <strain evidence="2 3">HKS19</strain>
    </source>
</reference>
<accession>A0A5B8LIP1</accession>
<feature type="transmembrane region" description="Helical" evidence="1">
    <location>
        <begin position="23"/>
        <end position="48"/>
    </location>
</feature>
<dbReference type="RefSeq" id="WP_146570114.1">
    <property type="nucleotide sequence ID" value="NZ_CP042306.1"/>
</dbReference>
<feature type="transmembrane region" description="Helical" evidence="1">
    <location>
        <begin position="68"/>
        <end position="93"/>
    </location>
</feature>
<evidence type="ECO:0000313" key="3">
    <source>
        <dbReference type="Proteomes" id="UP000315673"/>
    </source>
</evidence>
<keyword evidence="3" id="KW-1185">Reference proteome</keyword>
<keyword evidence="1" id="KW-0812">Transmembrane</keyword>
<dbReference type="KEGG" id="spai:FPZ24_05680"/>
<dbReference type="EMBL" id="CP042306">
    <property type="protein sequence ID" value="QDZ07030.1"/>
    <property type="molecule type" value="Genomic_DNA"/>
</dbReference>
<dbReference type="OrthoDB" id="9776737at2"/>
<evidence type="ECO:0000313" key="2">
    <source>
        <dbReference type="EMBL" id="QDZ07030.1"/>
    </source>
</evidence>
<sequence length="201" mass="20570">MFASPFPTPRTGFASARQAARRAWLTVIAVALACGSAAVRIVPGFFSIDMPPRLSDGAPNIWALVEALPWTGGLPLAGLAMAAALGAAAWLIAHFSARPPRGGKLLPATLLVSLTLPALLPQMTAGDFLIAVVLSGMLAVRQRQTGIAALVIAGWVLAFCGFAALGAAPIMVATLLIARPFLASPANDNGLPLNPGEAYPA</sequence>
<organism evidence="2 3">
    <name type="scientific">Sphingomonas panacisoli</name>
    <dbReference type="NCBI Taxonomy" id="1813879"/>
    <lineage>
        <taxon>Bacteria</taxon>
        <taxon>Pseudomonadati</taxon>
        <taxon>Pseudomonadota</taxon>
        <taxon>Alphaproteobacteria</taxon>
        <taxon>Sphingomonadales</taxon>
        <taxon>Sphingomonadaceae</taxon>
        <taxon>Sphingomonas</taxon>
    </lineage>
</organism>
<protein>
    <submittedName>
        <fullName evidence="2">Uncharacterized protein</fullName>
    </submittedName>
</protein>
<feature type="transmembrane region" description="Helical" evidence="1">
    <location>
        <begin position="105"/>
        <end position="134"/>
    </location>
</feature>
<name>A0A5B8LIP1_9SPHN</name>
<feature type="transmembrane region" description="Helical" evidence="1">
    <location>
        <begin position="146"/>
        <end position="177"/>
    </location>
</feature>
<dbReference type="AlphaFoldDB" id="A0A5B8LIP1"/>
<evidence type="ECO:0000256" key="1">
    <source>
        <dbReference type="SAM" id="Phobius"/>
    </source>
</evidence>
<keyword evidence="1" id="KW-0472">Membrane</keyword>
<proteinExistence type="predicted"/>
<keyword evidence="1" id="KW-1133">Transmembrane helix</keyword>